<dbReference type="OrthoDB" id="540004at2759"/>
<protein>
    <recommendedName>
        <fullName evidence="1">Methyltransferase type 11 domain-containing protein</fullName>
    </recommendedName>
</protein>
<proteinExistence type="predicted"/>
<dbReference type="AlphaFoldDB" id="A0A0C3C2X6"/>
<evidence type="ECO:0000313" key="2">
    <source>
        <dbReference type="EMBL" id="KIM83932.1"/>
    </source>
</evidence>
<evidence type="ECO:0000313" key="3">
    <source>
        <dbReference type="Proteomes" id="UP000054166"/>
    </source>
</evidence>
<reference evidence="2 3" key="1">
    <citation type="submission" date="2014-04" db="EMBL/GenBank/DDBJ databases">
        <authorList>
            <consortium name="DOE Joint Genome Institute"/>
            <person name="Kuo A."/>
            <person name="Tarkka M."/>
            <person name="Buscot F."/>
            <person name="Kohler A."/>
            <person name="Nagy L.G."/>
            <person name="Floudas D."/>
            <person name="Copeland A."/>
            <person name="Barry K.W."/>
            <person name="Cichocki N."/>
            <person name="Veneault-Fourrey C."/>
            <person name="LaButti K."/>
            <person name="Lindquist E.A."/>
            <person name="Lipzen A."/>
            <person name="Lundell T."/>
            <person name="Morin E."/>
            <person name="Murat C."/>
            <person name="Sun H."/>
            <person name="Tunlid A."/>
            <person name="Henrissat B."/>
            <person name="Grigoriev I.V."/>
            <person name="Hibbett D.S."/>
            <person name="Martin F."/>
            <person name="Nordberg H.P."/>
            <person name="Cantor M.N."/>
            <person name="Hua S.X."/>
        </authorList>
    </citation>
    <scope>NUCLEOTIDE SEQUENCE [LARGE SCALE GENOMIC DNA]</scope>
    <source>
        <strain evidence="2 3">F 1598</strain>
    </source>
</reference>
<dbReference type="EMBL" id="KN832989">
    <property type="protein sequence ID" value="KIM83932.1"/>
    <property type="molecule type" value="Genomic_DNA"/>
</dbReference>
<dbReference type="GO" id="GO:0008757">
    <property type="term" value="F:S-adenosylmethionine-dependent methyltransferase activity"/>
    <property type="evidence" value="ECO:0007669"/>
    <property type="project" value="InterPro"/>
</dbReference>
<dbReference type="InParanoid" id="A0A0C3C2X6"/>
<dbReference type="HOGENOM" id="CLU_2134463_0_0_1"/>
<dbReference type="InterPro" id="IPR013216">
    <property type="entry name" value="Methyltransf_11"/>
</dbReference>
<dbReference type="STRING" id="765440.A0A0C3C2X6"/>
<feature type="domain" description="Methyltransferase type 11" evidence="1">
    <location>
        <begin position="7"/>
        <end position="105"/>
    </location>
</feature>
<dbReference type="Proteomes" id="UP000054166">
    <property type="component" value="Unassembled WGS sequence"/>
</dbReference>
<dbReference type="InterPro" id="IPR029063">
    <property type="entry name" value="SAM-dependent_MTases_sf"/>
</dbReference>
<reference evidence="3" key="2">
    <citation type="submission" date="2015-01" db="EMBL/GenBank/DDBJ databases">
        <title>Evolutionary Origins and Diversification of the Mycorrhizal Mutualists.</title>
        <authorList>
            <consortium name="DOE Joint Genome Institute"/>
            <consortium name="Mycorrhizal Genomics Consortium"/>
            <person name="Kohler A."/>
            <person name="Kuo A."/>
            <person name="Nagy L.G."/>
            <person name="Floudas D."/>
            <person name="Copeland A."/>
            <person name="Barry K.W."/>
            <person name="Cichocki N."/>
            <person name="Veneault-Fourrey C."/>
            <person name="LaButti K."/>
            <person name="Lindquist E.A."/>
            <person name="Lipzen A."/>
            <person name="Lundell T."/>
            <person name="Morin E."/>
            <person name="Murat C."/>
            <person name="Riley R."/>
            <person name="Ohm R."/>
            <person name="Sun H."/>
            <person name="Tunlid A."/>
            <person name="Henrissat B."/>
            <person name="Grigoriev I.V."/>
            <person name="Hibbett D.S."/>
            <person name="Martin F."/>
        </authorList>
    </citation>
    <scope>NUCLEOTIDE SEQUENCE [LARGE SCALE GENOMIC DNA]</scope>
    <source>
        <strain evidence="3">F 1598</strain>
    </source>
</reference>
<sequence>MVFISPAPGHGHTIKYLDRKVSRYIALELNTFMHQIRKLCSARGFTVRRQTEVILSCGAEDVSSELQEPNSVDTLISIFTLCSVPEPEQTLSALVRNVLKPGGYSALLRARVE</sequence>
<dbReference type="Pfam" id="PF08241">
    <property type="entry name" value="Methyltransf_11"/>
    <property type="match status" value="1"/>
</dbReference>
<evidence type="ECO:0000259" key="1">
    <source>
        <dbReference type="Pfam" id="PF08241"/>
    </source>
</evidence>
<dbReference type="SUPFAM" id="SSF53335">
    <property type="entry name" value="S-adenosyl-L-methionine-dependent methyltransferases"/>
    <property type="match status" value="1"/>
</dbReference>
<organism evidence="2 3">
    <name type="scientific">Piloderma croceum (strain F 1598)</name>
    <dbReference type="NCBI Taxonomy" id="765440"/>
    <lineage>
        <taxon>Eukaryota</taxon>
        <taxon>Fungi</taxon>
        <taxon>Dikarya</taxon>
        <taxon>Basidiomycota</taxon>
        <taxon>Agaricomycotina</taxon>
        <taxon>Agaricomycetes</taxon>
        <taxon>Agaricomycetidae</taxon>
        <taxon>Atheliales</taxon>
        <taxon>Atheliaceae</taxon>
        <taxon>Piloderma</taxon>
    </lineage>
</organism>
<accession>A0A0C3C2X6</accession>
<dbReference type="Gene3D" id="3.40.50.150">
    <property type="entry name" value="Vaccinia Virus protein VP39"/>
    <property type="match status" value="1"/>
</dbReference>
<gene>
    <name evidence="2" type="ORF">PILCRDRAFT_419101</name>
</gene>
<keyword evidence="3" id="KW-1185">Reference proteome</keyword>
<name>A0A0C3C2X6_PILCF</name>